<proteinExistence type="inferred from homology"/>
<evidence type="ECO:0000256" key="1">
    <source>
        <dbReference type="ARBA" id="ARBA00008520"/>
    </source>
</evidence>
<dbReference type="EMBL" id="QZKI01000077">
    <property type="protein sequence ID" value="RJP69902.1"/>
    <property type="molecule type" value="Genomic_DNA"/>
</dbReference>
<dbReference type="CDD" id="cd14750">
    <property type="entry name" value="PBP2_TMBP"/>
    <property type="match status" value="1"/>
</dbReference>
<evidence type="ECO:0000256" key="3">
    <source>
        <dbReference type="ARBA" id="ARBA00022729"/>
    </source>
</evidence>
<evidence type="ECO:0000313" key="5">
    <source>
        <dbReference type="Proteomes" id="UP000285961"/>
    </source>
</evidence>
<accession>A0A419EXX6</accession>
<name>A0A419EXX6_9BACT</name>
<dbReference type="Pfam" id="PF01547">
    <property type="entry name" value="SBP_bac_1"/>
    <property type="match status" value="1"/>
</dbReference>
<dbReference type="InterPro" id="IPR006059">
    <property type="entry name" value="SBP"/>
</dbReference>
<dbReference type="GO" id="GO:0055052">
    <property type="term" value="C:ATP-binding cassette (ABC) transporter complex, substrate-binding subunit-containing"/>
    <property type="evidence" value="ECO:0007669"/>
    <property type="project" value="TreeGrafter"/>
</dbReference>
<dbReference type="GO" id="GO:0042956">
    <property type="term" value="P:maltodextrin transmembrane transport"/>
    <property type="evidence" value="ECO:0007669"/>
    <property type="project" value="TreeGrafter"/>
</dbReference>
<dbReference type="PANTHER" id="PTHR30061:SF50">
    <property type="entry name" value="MALTOSE_MALTODEXTRIN-BINDING PERIPLASMIC PROTEIN"/>
    <property type="match status" value="1"/>
</dbReference>
<dbReference type="GO" id="GO:1901982">
    <property type="term" value="F:maltose binding"/>
    <property type="evidence" value="ECO:0007669"/>
    <property type="project" value="TreeGrafter"/>
</dbReference>
<evidence type="ECO:0000313" key="4">
    <source>
        <dbReference type="EMBL" id="RJP69902.1"/>
    </source>
</evidence>
<evidence type="ECO:0000256" key="2">
    <source>
        <dbReference type="ARBA" id="ARBA00022448"/>
    </source>
</evidence>
<comment type="caution">
    <text evidence="4">The sequence shown here is derived from an EMBL/GenBank/DDBJ whole genome shotgun (WGS) entry which is preliminary data.</text>
</comment>
<dbReference type="SUPFAM" id="SSF53850">
    <property type="entry name" value="Periplasmic binding protein-like II"/>
    <property type="match status" value="1"/>
</dbReference>
<keyword evidence="2" id="KW-0813">Transport</keyword>
<dbReference type="Proteomes" id="UP000285961">
    <property type="component" value="Unassembled WGS sequence"/>
</dbReference>
<organism evidence="4 5">
    <name type="scientific">Candidatus Abyssobacteria bacterium SURF_17</name>
    <dbReference type="NCBI Taxonomy" id="2093361"/>
    <lineage>
        <taxon>Bacteria</taxon>
        <taxon>Pseudomonadati</taxon>
        <taxon>Candidatus Hydrogenedentota</taxon>
        <taxon>Candidatus Abyssobacteria</taxon>
    </lineage>
</organism>
<keyword evidence="3" id="KW-0732">Signal</keyword>
<dbReference type="AlphaFoldDB" id="A0A419EXX6"/>
<gene>
    <name evidence="4" type="ORF">C4532_10230</name>
</gene>
<dbReference type="GO" id="GO:0015768">
    <property type="term" value="P:maltose transport"/>
    <property type="evidence" value="ECO:0007669"/>
    <property type="project" value="TreeGrafter"/>
</dbReference>
<comment type="similarity">
    <text evidence="1">Belongs to the bacterial solute-binding protein 1 family.</text>
</comment>
<sequence>MRESGRHVLFAATWRSAVLNFGKLLAFFLSAVLLFNDLGCGKQKEEGVTISFLDTEDKNGAWAEVIATFEAMNPGSKVRLIEGPASTDTRESQYATSLLARDSTYDLIYLDVVWVPKFSANGWLVPLDEYFPPALQEEFLPGDIQASTYAGHIWRIPIRSNGGMLYYRKDLLESANLEPPRTFEELVDISQKLQNPPDVWGFVFQGKQYEGLTCVFLEILRGFGGDVLSPDGRCVFDSPESVATLTWMRDAIFQERIVPEAVRTYEENESLVSFLSGKSIFMRNWPYAWKVCNEEGSEIGGKVGIIPMPHVPDQSSSSTSGGWGFGVSQFSRHKDEALKFAFHAARPESLKVFARKQGGAPSRKSLYKDSELVALFPHYPELYEVLIHAQPRPVHPRYAEMSDVLQRHVSAVLTDTETPEGAVREAAGEINEILARSS</sequence>
<protein>
    <submittedName>
        <fullName evidence="4">ABC transporter substrate-binding protein</fullName>
    </submittedName>
</protein>
<dbReference type="Gene3D" id="3.40.190.10">
    <property type="entry name" value="Periplasmic binding protein-like II"/>
    <property type="match status" value="2"/>
</dbReference>
<dbReference type="PANTHER" id="PTHR30061">
    <property type="entry name" value="MALTOSE-BINDING PERIPLASMIC PROTEIN"/>
    <property type="match status" value="1"/>
</dbReference>
<reference evidence="4 5" key="1">
    <citation type="journal article" date="2017" name="ISME J.">
        <title>Energy and carbon metabolisms in a deep terrestrial subsurface fluid microbial community.</title>
        <authorList>
            <person name="Momper L."/>
            <person name="Jungbluth S.P."/>
            <person name="Lee M.D."/>
            <person name="Amend J.P."/>
        </authorList>
    </citation>
    <scope>NUCLEOTIDE SEQUENCE [LARGE SCALE GENOMIC DNA]</scope>
    <source>
        <strain evidence="4">SURF_17</strain>
    </source>
</reference>